<protein>
    <submittedName>
        <fullName evidence="7">Calcium/sodium antiporter</fullName>
    </submittedName>
</protein>
<keyword evidence="8" id="KW-1185">Reference proteome</keyword>
<feature type="transmembrane region" description="Helical" evidence="5">
    <location>
        <begin position="177"/>
        <end position="196"/>
    </location>
</feature>
<reference evidence="7" key="1">
    <citation type="submission" date="2021-01" db="EMBL/GenBank/DDBJ databases">
        <title>Marivirga aurantiaca sp. nov., isolated from intertidal surface sediments.</title>
        <authorList>
            <person name="Zhang M."/>
        </authorList>
    </citation>
    <scope>NUCLEOTIDE SEQUENCE</scope>
    <source>
        <strain evidence="7">S37H4</strain>
    </source>
</reference>
<feature type="transmembrane region" description="Helical" evidence="5">
    <location>
        <begin position="105"/>
        <end position="123"/>
    </location>
</feature>
<evidence type="ECO:0000256" key="4">
    <source>
        <dbReference type="ARBA" id="ARBA00023136"/>
    </source>
</evidence>
<organism evidence="7 8">
    <name type="scientific">Marivirga aurantiaca</name>
    <dbReference type="NCBI Taxonomy" id="2802615"/>
    <lineage>
        <taxon>Bacteria</taxon>
        <taxon>Pseudomonadati</taxon>
        <taxon>Bacteroidota</taxon>
        <taxon>Cytophagia</taxon>
        <taxon>Cytophagales</taxon>
        <taxon>Marivirgaceae</taxon>
        <taxon>Marivirga</taxon>
    </lineage>
</organism>
<keyword evidence="4 5" id="KW-0472">Membrane</keyword>
<dbReference type="AlphaFoldDB" id="A0A934WYW7"/>
<dbReference type="InterPro" id="IPR004837">
    <property type="entry name" value="NaCa_Exmemb"/>
</dbReference>
<gene>
    <name evidence="7" type="ORF">JKA74_09970</name>
</gene>
<evidence type="ECO:0000313" key="7">
    <source>
        <dbReference type="EMBL" id="MBK6265365.1"/>
    </source>
</evidence>
<feature type="transmembrane region" description="Helical" evidence="5">
    <location>
        <begin position="79"/>
        <end position="96"/>
    </location>
</feature>
<feature type="domain" description="Sodium/calcium exchanger membrane region" evidence="6">
    <location>
        <begin position="177"/>
        <end position="319"/>
    </location>
</feature>
<comment type="caution">
    <text evidence="7">The sequence shown here is derived from an EMBL/GenBank/DDBJ whole genome shotgun (WGS) entry which is preliminary data.</text>
</comment>
<feature type="transmembrane region" description="Helical" evidence="5">
    <location>
        <begin position="129"/>
        <end position="150"/>
    </location>
</feature>
<feature type="transmembrane region" description="Helical" evidence="5">
    <location>
        <begin position="247"/>
        <end position="267"/>
    </location>
</feature>
<dbReference type="NCBIfam" id="TIGR00367">
    <property type="entry name" value="calcium/sodium antiporter"/>
    <property type="match status" value="1"/>
</dbReference>
<dbReference type="Gene3D" id="1.20.1420.30">
    <property type="entry name" value="NCX, central ion-binding region"/>
    <property type="match status" value="1"/>
</dbReference>
<feature type="transmembrane region" description="Helical" evidence="5">
    <location>
        <begin position="212"/>
        <end position="235"/>
    </location>
</feature>
<keyword evidence="2 5" id="KW-0812">Transmembrane</keyword>
<name>A0A934WYW7_9BACT</name>
<sequence>MTISILLIILGFVLLIKGADWMVNGATSLAKKKRVSDLAIGLTIVAFGTSAPELVVNSIGSFQNQSDIVFGNVIGSNNFNLFFILGIVGLILPITVQSSTVWKEIPISFIAALLILGLSNSYLWQNDPILSRLDGVILLLMFGFFLFYVYKQMKNEGIALESAQISIAIENQSNRKIWGLIIIGLAGLVIGGKLVVDNAIEIATELGISKKIIGLTIIAAGTSLPELVTSVVAALKKNSDIAIGNVIGSNIFNIFFILSISSLINPIEYNRNFNMDIYLLLGGTFLLFIAMFTGKKRKLDRWEAGLLLLIFIVYTLFLIGNET</sequence>
<feature type="transmembrane region" description="Helical" evidence="5">
    <location>
        <begin position="273"/>
        <end position="292"/>
    </location>
</feature>
<dbReference type="GO" id="GO:0005262">
    <property type="term" value="F:calcium channel activity"/>
    <property type="evidence" value="ECO:0007669"/>
    <property type="project" value="TreeGrafter"/>
</dbReference>
<feature type="transmembrane region" description="Helical" evidence="5">
    <location>
        <begin position="304"/>
        <end position="320"/>
    </location>
</feature>
<dbReference type="GO" id="GO:0005886">
    <property type="term" value="C:plasma membrane"/>
    <property type="evidence" value="ECO:0007669"/>
    <property type="project" value="TreeGrafter"/>
</dbReference>
<dbReference type="RefSeq" id="WP_201431030.1">
    <property type="nucleotide sequence ID" value="NZ_JAEQBW010000003.1"/>
</dbReference>
<dbReference type="InterPro" id="IPR044880">
    <property type="entry name" value="NCX_ion-bd_dom_sf"/>
</dbReference>
<proteinExistence type="predicted"/>
<dbReference type="EMBL" id="JAEQBW010000003">
    <property type="protein sequence ID" value="MBK6265365.1"/>
    <property type="molecule type" value="Genomic_DNA"/>
</dbReference>
<evidence type="ECO:0000256" key="1">
    <source>
        <dbReference type="ARBA" id="ARBA00004141"/>
    </source>
</evidence>
<dbReference type="PANTHER" id="PTHR10846:SF8">
    <property type="entry name" value="INNER MEMBRANE PROTEIN YRBG"/>
    <property type="match status" value="1"/>
</dbReference>
<evidence type="ECO:0000256" key="3">
    <source>
        <dbReference type="ARBA" id="ARBA00022989"/>
    </source>
</evidence>
<evidence type="ECO:0000313" key="8">
    <source>
        <dbReference type="Proteomes" id="UP000611723"/>
    </source>
</evidence>
<dbReference type="PANTHER" id="PTHR10846">
    <property type="entry name" value="SODIUM/POTASSIUM/CALCIUM EXCHANGER"/>
    <property type="match status" value="1"/>
</dbReference>
<evidence type="ECO:0000256" key="2">
    <source>
        <dbReference type="ARBA" id="ARBA00022692"/>
    </source>
</evidence>
<feature type="domain" description="Sodium/calcium exchanger membrane region" evidence="6">
    <location>
        <begin position="4"/>
        <end position="150"/>
    </location>
</feature>
<keyword evidence="3 5" id="KW-1133">Transmembrane helix</keyword>
<evidence type="ECO:0000259" key="6">
    <source>
        <dbReference type="Pfam" id="PF01699"/>
    </source>
</evidence>
<accession>A0A934WYW7</accession>
<evidence type="ECO:0000256" key="5">
    <source>
        <dbReference type="SAM" id="Phobius"/>
    </source>
</evidence>
<dbReference type="GO" id="GO:0008273">
    <property type="term" value="F:calcium, potassium:sodium antiporter activity"/>
    <property type="evidence" value="ECO:0007669"/>
    <property type="project" value="TreeGrafter"/>
</dbReference>
<dbReference type="GO" id="GO:0006874">
    <property type="term" value="P:intracellular calcium ion homeostasis"/>
    <property type="evidence" value="ECO:0007669"/>
    <property type="project" value="TreeGrafter"/>
</dbReference>
<comment type="subcellular location">
    <subcellularLocation>
        <location evidence="1">Membrane</location>
        <topology evidence="1">Multi-pass membrane protein</topology>
    </subcellularLocation>
</comment>
<dbReference type="Pfam" id="PF01699">
    <property type="entry name" value="Na_Ca_ex"/>
    <property type="match status" value="2"/>
</dbReference>
<dbReference type="InterPro" id="IPR004481">
    <property type="entry name" value="K/Na/Ca-exchanger"/>
</dbReference>
<dbReference type="Proteomes" id="UP000611723">
    <property type="component" value="Unassembled WGS sequence"/>
</dbReference>